<name>N4TR43_HELPX</name>
<gene>
    <name evidence="1" type="ORF">HPHPA11_1221</name>
</gene>
<dbReference type="EMBL" id="AOTW01000001">
    <property type="protein sequence ID" value="ENH60075.1"/>
    <property type="molecule type" value="Genomic_DNA"/>
</dbReference>
<dbReference type="AlphaFoldDB" id="N4TR43"/>
<proteinExistence type="predicted"/>
<reference evidence="1 2" key="1">
    <citation type="submission" date="2013-02" db="EMBL/GenBank/DDBJ databases">
        <title>Comparative Sequence Analysis of H. pylori Isolates.</title>
        <authorList>
            <person name="Blanchard T.G."/>
            <person name="Czinn S.J."/>
            <person name="McCracken C.M."/>
            <person name="Abolude K.A."/>
            <person name="Shefchek K.S."/>
            <person name="Maroo A.M."/>
            <person name="Santana-Cruz I.S."/>
            <person name="Tallon L.J."/>
            <person name="Ficke F.W.F."/>
        </authorList>
    </citation>
    <scope>NUCLEOTIDE SEQUENCE [LARGE SCALE GENOMIC DNA]</scope>
    <source>
        <strain evidence="1 2">Hp A-11</strain>
    </source>
</reference>
<protein>
    <submittedName>
        <fullName evidence="1">Uncharacterized protein</fullName>
    </submittedName>
</protein>
<dbReference type="PATRIC" id="fig|992035.3.peg.1198"/>
<evidence type="ECO:0000313" key="2">
    <source>
        <dbReference type="Proteomes" id="UP000012243"/>
    </source>
</evidence>
<evidence type="ECO:0000313" key="1">
    <source>
        <dbReference type="EMBL" id="ENH60075.1"/>
    </source>
</evidence>
<dbReference type="Proteomes" id="UP000012243">
    <property type="component" value="Unassembled WGS sequence"/>
</dbReference>
<accession>N4TR43</accession>
<organism evidence="1 2">
    <name type="scientific">Helicobacter pylori Hp A-11</name>
    <dbReference type="NCBI Taxonomy" id="992035"/>
    <lineage>
        <taxon>Bacteria</taxon>
        <taxon>Pseudomonadati</taxon>
        <taxon>Campylobacterota</taxon>
        <taxon>Epsilonproteobacteria</taxon>
        <taxon>Campylobacterales</taxon>
        <taxon>Helicobacteraceae</taxon>
        <taxon>Helicobacter</taxon>
    </lineage>
</organism>
<comment type="caution">
    <text evidence="1">The sequence shown here is derived from an EMBL/GenBank/DDBJ whole genome shotgun (WGS) entry which is preliminary data.</text>
</comment>
<sequence length="40" mass="4613">MLIQKVVSKNLKGLRNTKNAKTTPLAKNKGFFNLKYPDRH</sequence>